<keyword evidence="2" id="KW-0067">ATP-binding</keyword>
<feature type="domain" description="Protein kinase" evidence="3">
    <location>
        <begin position="1"/>
        <end position="104"/>
    </location>
</feature>
<dbReference type="PROSITE" id="PS50011">
    <property type="entry name" value="PROTEIN_KINASE_DOM"/>
    <property type="match status" value="1"/>
</dbReference>
<dbReference type="Proteomes" id="UP000886520">
    <property type="component" value="Chromosome 19"/>
</dbReference>
<evidence type="ECO:0000256" key="1">
    <source>
        <dbReference type="ARBA" id="ARBA00022741"/>
    </source>
</evidence>
<keyword evidence="1" id="KW-0547">Nucleotide-binding</keyword>
<dbReference type="AlphaFoldDB" id="A0A9D4UC21"/>
<dbReference type="EMBL" id="JABFUD020000019">
    <property type="protein sequence ID" value="KAI5064758.1"/>
    <property type="molecule type" value="Genomic_DNA"/>
</dbReference>
<dbReference type="GO" id="GO:0005524">
    <property type="term" value="F:ATP binding"/>
    <property type="evidence" value="ECO:0007669"/>
    <property type="project" value="UniProtKB-KW"/>
</dbReference>
<organism evidence="4 5">
    <name type="scientific">Adiantum capillus-veneris</name>
    <name type="common">Maidenhair fern</name>
    <dbReference type="NCBI Taxonomy" id="13818"/>
    <lineage>
        <taxon>Eukaryota</taxon>
        <taxon>Viridiplantae</taxon>
        <taxon>Streptophyta</taxon>
        <taxon>Embryophyta</taxon>
        <taxon>Tracheophyta</taxon>
        <taxon>Polypodiopsida</taxon>
        <taxon>Polypodiidae</taxon>
        <taxon>Polypodiales</taxon>
        <taxon>Pteridineae</taxon>
        <taxon>Pteridaceae</taxon>
        <taxon>Vittarioideae</taxon>
        <taxon>Adiantum</taxon>
    </lineage>
</organism>
<reference evidence="4" key="1">
    <citation type="submission" date="2021-01" db="EMBL/GenBank/DDBJ databases">
        <title>Adiantum capillus-veneris genome.</title>
        <authorList>
            <person name="Fang Y."/>
            <person name="Liao Q."/>
        </authorList>
    </citation>
    <scope>NUCLEOTIDE SEQUENCE</scope>
    <source>
        <strain evidence="4">H3</strain>
        <tissue evidence="4">Leaf</tissue>
    </source>
</reference>
<name>A0A9D4UC21_ADICA</name>
<dbReference type="Gene3D" id="1.10.510.10">
    <property type="entry name" value="Transferase(Phosphotransferase) domain 1"/>
    <property type="match status" value="1"/>
</dbReference>
<dbReference type="InterPro" id="IPR050528">
    <property type="entry name" value="L-type_Lectin-RKs"/>
</dbReference>
<evidence type="ECO:0000313" key="5">
    <source>
        <dbReference type="Proteomes" id="UP000886520"/>
    </source>
</evidence>
<sequence length="104" mass="11920">MTLAVRARSIGRGSTWKGNKTKRWVGGWIEGVKFEKGRWLHVLVLLWVQQEEVDRGVRMMILVGVVTTLEYLHERSGKRVLHRVVEATNVMLTEGFEARLGDFG</sequence>
<evidence type="ECO:0000313" key="4">
    <source>
        <dbReference type="EMBL" id="KAI5064758.1"/>
    </source>
</evidence>
<proteinExistence type="predicted"/>
<gene>
    <name evidence="4" type="ORF">GOP47_0019453</name>
</gene>
<comment type="caution">
    <text evidence="4">The sequence shown here is derived from an EMBL/GenBank/DDBJ whole genome shotgun (WGS) entry which is preliminary data.</text>
</comment>
<accession>A0A9D4UC21</accession>
<evidence type="ECO:0000256" key="2">
    <source>
        <dbReference type="ARBA" id="ARBA00022840"/>
    </source>
</evidence>
<dbReference type="InterPro" id="IPR000719">
    <property type="entry name" value="Prot_kinase_dom"/>
</dbReference>
<dbReference type="SUPFAM" id="SSF56112">
    <property type="entry name" value="Protein kinase-like (PK-like)"/>
    <property type="match status" value="1"/>
</dbReference>
<keyword evidence="5" id="KW-1185">Reference proteome</keyword>
<dbReference type="InterPro" id="IPR011009">
    <property type="entry name" value="Kinase-like_dom_sf"/>
</dbReference>
<dbReference type="GO" id="GO:0004672">
    <property type="term" value="F:protein kinase activity"/>
    <property type="evidence" value="ECO:0007669"/>
    <property type="project" value="InterPro"/>
</dbReference>
<protein>
    <recommendedName>
        <fullName evidence="3">Protein kinase domain-containing protein</fullName>
    </recommendedName>
</protein>
<dbReference type="PANTHER" id="PTHR27007">
    <property type="match status" value="1"/>
</dbReference>
<dbReference type="OrthoDB" id="780437at2759"/>
<evidence type="ECO:0000259" key="3">
    <source>
        <dbReference type="PROSITE" id="PS50011"/>
    </source>
</evidence>